<sequence length="234" mass="25786">MVIEVAMVIHDAMVIGVAVLVTMVSGGMVVGGRGHVVTGGDDVVSGSRRRFCGWRVLLLLRLCLRHGGDFLRCSVGKEVKTVSQTWRDVLRCSEGRRLCLRHGGDVLRRSEGRKVKVRIFSSDCVSDMAGMSQDVLRKETWRDVSRRSEGRRHGGMSQDVLKEGDIVGKSQDVLKKGDMVGKSQDVLKEGAEIFGRICGATGDKNVSRQTLFAIWRKYDVMHPRRCSVAAPSGD</sequence>
<accession>C3ZQ71</accession>
<gene>
    <name evidence="2" type="ORF">BRAFLDRAFT_80165</name>
</gene>
<evidence type="ECO:0000256" key="1">
    <source>
        <dbReference type="SAM" id="Phobius"/>
    </source>
</evidence>
<dbReference type="EMBL" id="GG666659">
    <property type="protein sequence ID" value="EEN45450.1"/>
    <property type="molecule type" value="Genomic_DNA"/>
</dbReference>
<dbReference type="AlphaFoldDB" id="C3ZQ71"/>
<protein>
    <submittedName>
        <fullName evidence="2">Uncharacterized protein</fullName>
    </submittedName>
</protein>
<keyword evidence="1" id="KW-0472">Membrane</keyword>
<dbReference type="InParanoid" id="C3ZQ71"/>
<feature type="transmembrane region" description="Helical" evidence="1">
    <location>
        <begin position="12"/>
        <end position="30"/>
    </location>
</feature>
<evidence type="ECO:0000313" key="2">
    <source>
        <dbReference type="EMBL" id="EEN45450.1"/>
    </source>
</evidence>
<proteinExistence type="predicted"/>
<keyword evidence="1" id="KW-0812">Transmembrane</keyword>
<organism>
    <name type="scientific">Branchiostoma floridae</name>
    <name type="common">Florida lancelet</name>
    <name type="synonym">Amphioxus</name>
    <dbReference type="NCBI Taxonomy" id="7739"/>
    <lineage>
        <taxon>Eukaryota</taxon>
        <taxon>Metazoa</taxon>
        <taxon>Chordata</taxon>
        <taxon>Cephalochordata</taxon>
        <taxon>Leptocardii</taxon>
        <taxon>Amphioxiformes</taxon>
        <taxon>Branchiostomatidae</taxon>
        <taxon>Branchiostoma</taxon>
    </lineage>
</organism>
<name>C3ZQ71_BRAFL</name>
<reference evidence="2" key="1">
    <citation type="journal article" date="2008" name="Nature">
        <title>The amphioxus genome and the evolution of the chordate karyotype.</title>
        <authorList>
            <consortium name="US DOE Joint Genome Institute (JGI-PGF)"/>
            <person name="Putnam N.H."/>
            <person name="Butts T."/>
            <person name="Ferrier D.E.K."/>
            <person name="Furlong R.F."/>
            <person name="Hellsten U."/>
            <person name="Kawashima T."/>
            <person name="Robinson-Rechavi M."/>
            <person name="Shoguchi E."/>
            <person name="Terry A."/>
            <person name="Yu J.-K."/>
            <person name="Benito-Gutierrez E.L."/>
            <person name="Dubchak I."/>
            <person name="Garcia-Fernandez J."/>
            <person name="Gibson-Brown J.J."/>
            <person name="Grigoriev I.V."/>
            <person name="Horton A.C."/>
            <person name="de Jong P.J."/>
            <person name="Jurka J."/>
            <person name="Kapitonov V.V."/>
            <person name="Kohara Y."/>
            <person name="Kuroki Y."/>
            <person name="Lindquist E."/>
            <person name="Lucas S."/>
            <person name="Osoegawa K."/>
            <person name="Pennacchio L.A."/>
            <person name="Salamov A.A."/>
            <person name="Satou Y."/>
            <person name="Sauka-Spengler T."/>
            <person name="Schmutz J."/>
            <person name="Shin-I T."/>
            <person name="Toyoda A."/>
            <person name="Bronner-Fraser M."/>
            <person name="Fujiyama A."/>
            <person name="Holland L.Z."/>
            <person name="Holland P.W.H."/>
            <person name="Satoh N."/>
            <person name="Rokhsar D.S."/>
        </authorList>
    </citation>
    <scope>NUCLEOTIDE SEQUENCE [LARGE SCALE GENOMIC DNA]</scope>
    <source>
        <strain evidence="2">S238N-H82</strain>
        <tissue evidence="2">Testes</tissue>
    </source>
</reference>
<keyword evidence="1" id="KW-1133">Transmembrane helix</keyword>